<dbReference type="AlphaFoldDB" id="A0AAP0KEL8"/>
<evidence type="ECO:0000313" key="2">
    <source>
        <dbReference type="Proteomes" id="UP001420932"/>
    </source>
</evidence>
<dbReference type="EMBL" id="JBBNAF010000004">
    <property type="protein sequence ID" value="KAK9151183.1"/>
    <property type="molecule type" value="Genomic_DNA"/>
</dbReference>
<sequence length="81" mass="9618">MGCSFASSLWRTLFRKLGIIVADSQSVKDCLIKGRFGWLDEKHLAVWKATTISIFWEIRAERNERVFAEREQLWWKRQGTE</sequence>
<gene>
    <name evidence="1" type="ORF">Syun_009492</name>
</gene>
<protein>
    <submittedName>
        <fullName evidence="1">Uncharacterized protein</fullName>
    </submittedName>
</protein>
<organism evidence="1 2">
    <name type="scientific">Stephania yunnanensis</name>
    <dbReference type="NCBI Taxonomy" id="152371"/>
    <lineage>
        <taxon>Eukaryota</taxon>
        <taxon>Viridiplantae</taxon>
        <taxon>Streptophyta</taxon>
        <taxon>Embryophyta</taxon>
        <taxon>Tracheophyta</taxon>
        <taxon>Spermatophyta</taxon>
        <taxon>Magnoliopsida</taxon>
        <taxon>Ranunculales</taxon>
        <taxon>Menispermaceae</taxon>
        <taxon>Menispermoideae</taxon>
        <taxon>Cissampelideae</taxon>
        <taxon>Stephania</taxon>
    </lineage>
</organism>
<keyword evidence="2" id="KW-1185">Reference proteome</keyword>
<proteinExistence type="predicted"/>
<dbReference type="Proteomes" id="UP001420932">
    <property type="component" value="Unassembled WGS sequence"/>
</dbReference>
<name>A0AAP0KEL8_9MAGN</name>
<evidence type="ECO:0000313" key="1">
    <source>
        <dbReference type="EMBL" id="KAK9151183.1"/>
    </source>
</evidence>
<accession>A0AAP0KEL8</accession>
<reference evidence="1 2" key="1">
    <citation type="submission" date="2024-01" db="EMBL/GenBank/DDBJ databases">
        <title>Genome assemblies of Stephania.</title>
        <authorList>
            <person name="Yang L."/>
        </authorList>
    </citation>
    <scope>NUCLEOTIDE SEQUENCE [LARGE SCALE GENOMIC DNA]</scope>
    <source>
        <strain evidence="1">YNDBR</strain>
        <tissue evidence="1">Leaf</tissue>
    </source>
</reference>
<comment type="caution">
    <text evidence="1">The sequence shown here is derived from an EMBL/GenBank/DDBJ whole genome shotgun (WGS) entry which is preliminary data.</text>
</comment>